<gene>
    <name evidence="2" type="ORF">ADIS_1231</name>
</gene>
<dbReference type="Proteomes" id="UP000013909">
    <property type="component" value="Unassembled WGS sequence"/>
</dbReference>
<dbReference type="EMBL" id="AQHR01000040">
    <property type="protein sequence ID" value="EON78368.1"/>
    <property type="molecule type" value="Genomic_DNA"/>
</dbReference>
<evidence type="ECO:0000259" key="1">
    <source>
        <dbReference type="Pfam" id="PF01814"/>
    </source>
</evidence>
<dbReference type="AlphaFoldDB" id="R7ZWH5"/>
<sequence>MRLNPYLLPHKGLRYLLAKVSLLAGNLDNTLPKEVDQLKALSNELFFLLEQHAHVEDHMILPDLEKKCPGSTEENHEEHEYLEGLVAQLQTQVNALQPGSDPNAPKVFFEALMEVIGEEMDPRPFTVLRESLEEGALVH</sequence>
<reference evidence="2 3" key="1">
    <citation type="submission" date="2013-02" db="EMBL/GenBank/DDBJ databases">
        <title>A novel strain isolated from Lonar lake, Maharashtra, India.</title>
        <authorList>
            <person name="Singh A."/>
        </authorList>
    </citation>
    <scope>NUCLEOTIDE SEQUENCE [LARGE SCALE GENOMIC DNA]</scope>
    <source>
        <strain evidence="2 3">AK24</strain>
    </source>
</reference>
<evidence type="ECO:0000313" key="2">
    <source>
        <dbReference type="EMBL" id="EON78368.1"/>
    </source>
</evidence>
<dbReference type="Gene3D" id="1.20.120.520">
    <property type="entry name" value="nmb1532 protein domain like"/>
    <property type="match status" value="1"/>
</dbReference>
<dbReference type="InterPro" id="IPR012312">
    <property type="entry name" value="Hemerythrin-like"/>
</dbReference>
<proteinExistence type="predicted"/>
<dbReference type="STRING" id="1232681.ADIS_1231"/>
<name>R7ZWH5_9BACT</name>
<dbReference type="Pfam" id="PF01814">
    <property type="entry name" value="Hemerythrin"/>
    <property type="match status" value="1"/>
</dbReference>
<comment type="caution">
    <text evidence="2">The sequence shown here is derived from an EMBL/GenBank/DDBJ whole genome shotgun (WGS) entry which is preliminary data.</text>
</comment>
<accession>R7ZWH5</accession>
<feature type="domain" description="Hemerythrin-like" evidence="1">
    <location>
        <begin position="10"/>
        <end position="114"/>
    </location>
</feature>
<keyword evidence="3" id="KW-1185">Reference proteome</keyword>
<protein>
    <recommendedName>
        <fullName evidence="1">Hemerythrin-like domain-containing protein</fullName>
    </recommendedName>
</protein>
<evidence type="ECO:0000313" key="3">
    <source>
        <dbReference type="Proteomes" id="UP000013909"/>
    </source>
</evidence>
<organism evidence="2 3">
    <name type="scientific">Lunatimonas lonarensis</name>
    <dbReference type="NCBI Taxonomy" id="1232681"/>
    <lineage>
        <taxon>Bacteria</taxon>
        <taxon>Pseudomonadati</taxon>
        <taxon>Bacteroidota</taxon>
        <taxon>Cytophagia</taxon>
        <taxon>Cytophagales</taxon>
        <taxon>Cyclobacteriaceae</taxon>
    </lineage>
</organism>